<reference evidence="2" key="1">
    <citation type="submission" date="2020-05" db="EMBL/GenBank/DDBJ databases">
        <authorList>
            <person name="Chiriac C."/>
            <person name="Salcher M."/>
            <person name="Ghai R."/>
            <person name="Kavagutti S V."/>
        </authorList>
    </citation>
    <scope>NUCLEOTIDE SEQUENCE</scope>
</reference>
<sequence>MLTIPIPLSSLNKLYMTNEEYLCKILNVVNCYKKLTVRDQDGLVSGIHAAIALSNGKIKNYKVIVDIDDKIDIFVYFKGWYIYCFYICMYTDYDSDLPYMIYNRLTFFSYIKTIIIKKYFNPFIHKLSKIFG</sequence>
<accession>A0A6J5T9F5</accession>
<evidence type="ECO:0000313" key="1">
    <source>
        <dbReference type="EMBL" id="CAB4124230.1"/>
    </source>
</evidence>
<organism evidence="2">
    <name type="scientific">uncultured Caudovirales phage</name>
    <dbReference type="NCBI Taxonomy" id="2100421"/>
    <lineage>
        <taxon>Viruses</taxon>
        <taxon>Duplodnaviria</taxon>
        <taxon>Heunggongvirae</taxon>
        <taxon>Uroviricota</taxon>
        <taxon>Caudoviricetes</taxon>
        <taxon>Peduoviridae</taxon>
        <taxon>Maltschvirus</taxon>
        <taxon>Maltschvirus maltsch</taxon>
    </lineage>
</organism>
<gene>
    <name evidence="2" type="ORF">UFOVP34_22</name>
    <name evidence="1" type="ORF">UFOVP51_84</name>
</gene>
<evidence type="ECO:0000313" key="2">
    <source>
        <dbReference type="EMBL" id="CAB4240795.1"/>
    </source>
</evidence>
<protein>
    <submittedName>
        <fullName evidence="2">Uncharacterized protein</fullName>
    </submittedName>
</protein>
<proteinExistence type="predicted"/>
<dbReference type="EMBL" id="LR796177">
    <property type="protein sequence ID" value="CAB4124230.1"/>
    <property type="molecule type" value="Genomic_DNA"/>
</dbReference>
<name>A0A6J5T9F5_9CAUD</name>
<dbReference type="EMBL" id="LR797816">
    <property type="protein sequence ID" value="CAB4240795.1"/>
    <property type="molecule type" value="Genomic_DNA"/>
</dbReference>